<keyword evidence="6" id="KW-1185">Reference proteome</keyword>
<proteinExistence type="predicted"/>
<dbReference type="PANTHER" id="PTHR37042:SF4">
    <property type="entry name" value="OUTER MEMBRANE PROTEIN RV1973"/>
    <property type="match status" value="1"/>
</dbReference>
<feature type="transmembrane region" description="Helical" evidence="4">
    <location>
        <begin position="46"/>
        <end position="66"/>
    </location>
</feature>
<feature type="region of interest" description="Disordered" evidence="3">
    <location>
        <begin position="1"/>
        <end position="32"/>
    </location>
</feature>
<protein>
    <submittedName>
        <fullName evidence="5">Mce-associated membrane protein</fullName>
    </submittedName>
</protein>
<evidence type="ECO:0000256" key="4">
    <source>
        <dbReference type="SAM" id="Phobius"/>
    </source>
</evidence>
<dbReference type="Proteomes" id="UP000540412">
    <property type="component" value="Unassembled WGS sequence"/>
</dbReference>
<keyword evidence="2 4" id="KW-0472">Membrane</keyword>
<dbReference type="EMBL" id="JACHIT010000002">
    <property type="protein sequence ID" value="MBB5915421.1"/>
    <property type="molecule type" value="Genomic_DNA"/>
</dbReference>
<sequence>MNSTSVVTPEKDSAAPSSEDENAAAAGTEAATESARSWRERLPSPLTAVLIALLVVAVVFAVVFGWKLENRNDRSDAGRAALDAAQNYAVVLTSIDSAHLDPDIAAVLNGATGEFKDMYSKSADQLKPMLLQAKSVSKGHVVAASVQSASENHAVIMLFVDAEITNVTNPQPRIDRNRILMTMDKVGDRWLAAKVELP</sequence>
<keyword evidence="4" id="KW-1133">Transmembrane helix</keyword>
<name>A0A7W9UJJ5_9NOCA</name>
<comment type="caution">
    <text evidence="5">The sequence shown here is derived from an EMBL/GenBank/DDBJ whole genome shotgun (WGS) entry which is preliminary data.</text>
</comment>
<evidence type="ECO:0000256" key="1">
    <source>
        <dbReference type="ARBA" id="ARBA00004370"/>
    </source>
</evidence>
<dbReference type="PANTHER" id="PTHR37042">
    <property type="entry name" value="OUTER MEMBRANE PROTEIN RV1973"/>
    <property type="match status" value="1"/>
</dbReference>
<comment type="subcellular location">
    <subcellularLocation>
        <location evidence="1">Membrane</location>
    </subcellularLocation>
</comment>
<feature type="compositionally biased region" description="Low complexity" evidence="3">
    <location>
        <begin position="23"/>
        <end position="32"/>
    </location>
</feature>
<keyword evidence="4" id="KW-0812">Transmembrane</keyword>
<reference evidence="5 6" key="1">
    <citation type="submission" date="2020-08" db="EMBL/GenBank/DDBJ databases">
        <title>Sequencing the genomes of 1000 actinobacteria strains.</title>
        <authorList>
            <person name="Klenk H.-P."/>
        </authorList>
    </citation>
    <scope>NUCLEOTIDE SEQUENCE [LARGE SCALE GENOMIC DNA]</scope>
    <source>
        <strain evidence="5 6">DSM 43582</strain>
    </source>
</reference>
<evidence type="ECO:0000256" key="2">
    <source>
        <dbReference type="ARBA" id="ARBA00023136"/>
    </source>
</evidence>
<evidence type="ECO:0000256" key="3">
    <source>
        <dbReference type="SAM" id="MobiDB-lite"/>
    </source>
</evidence>
<evidence type="ECO:0000313" key="6">
    <source>
        <dbReference type="Proteomes" id="UP000540412"/>
    </source>
</evidence>
<organism evidence="5 6">
    <name type="scientific">Nocardia transvalensis</name>
    <dbReference type="NCBI Taxonomy" id="37333"/>
    <lineage>
        <taxon>Bacteria</taxon>
        <taxon>Bacillati</taxon>
        <taxon>Actinomycetota</taxon>
        <taxon>Actinomycetes</taxon>
        <taxon>Mycobacteriales</taxon>
        <taxon>Nocardiaceae</taxon>
        <taxon>Nocardia</taxon>
    </lineage>
</organism>
<evidence type="ECO:0000313" key="5">
    <source>
        <dbReference type="EMBL" id="MBB5915421.1"/>
    </source>
</evidence>
<accession>A0A7W9UJJ5</accession>
<dbReference type="RefSeq" id="WP_040752612.1">
    <property type="nucleotide sequence ID" value="NZ_JACHIT010000002.1"/>
</dbReference>
<dbReference type="GO" id="GO:0016020">
    <property type="term" value="C:membrane"/>
    <property type="evidence" value="ECO:0007669"/>
    <property type="project" value="UniProtKB-SubCell"/>
</dbReference>
<dbReference type="AlphaFoldDB" id="A0A7W9UJJ5"/>
<gene>
    <name evidence="5" type="ORF">BJY24_004333</name>
</gene>